<comment type="caution">
    <text evidence="1">The sequence shown here is derived from an EMBL/GenBank/DDBJ whole genome shotgun (WGS) entry which is preliminary data.</text>
</comment>
<dbReference type="EMBL" id="NJBN01000005">
    <property type="protein sequence ID" value="TKJ40394.1"/>
    <property type="molecule type" value="Genomic_DNA"/>
</dbReference>
<proteinExistence type="predicted"/>
<accession>A0A532UZK5</accession>
<dbReference type="Proteomes" id="UP000319619">
    <property type="component" value="Unassembled WGS sequence"/>
</dbReference>
<name>A0A532UZK5_UNCL8</name>
<protein>
    <submittedName>
        <fullName evidence="1">Uncharacterized protein</fullName>
    </submittedName>
</protein>
<organism evidence="1 2">
    <name type="scientific">candidate division LCP-89 bacterium B3_LCP</name>
    <dbReference type="NCBI Taxonomy" id="2012998"/>
    <lineage>
        <taxon>Bacteria</taxon>
        <taxon>Pseudomonadati</taxon>
        <taxon>Bacteria division LCP-89</taxon>
    </lineage>
</organism>
<evidence type="ECO:0000313" key="2">
    <source>
        <dbReference type="Proteomes" id="UP000319619"/>
    </source>
</evidence>
<gene>
    <name evidence="1" type="ORF">CEE37_08720</name>
</gene>
<evidence type="ECO:0000313" key="1">
    <source>
        <dbReference type="EMBL" id="TKJ40394.1"/>
    </source>
</evidence>
<sequence length="172" mass="19089">MELIIQSPPRITLATNTFINVPIVLKYEDTPLIEMVEVIRKQNISFTTQIPVYHSDGTYLAKIKGNRVYPTEEGKNANIEIRNLQGKFIASLDNREIFVLTHSIGTNFKADAELYAPEGHLVKCSDAPKPELFDVKGNSIQVGGVTMRGNTIQNMTIGVWLRKDGSCSIGVP</sequence>
<reference evidence="1 2" key="1">
    <citation type="submission" date="2017-06" db="EMBL/GenBank/DDBJ databases">
        <title>Novel microbial phyla capable of carbon fixation and sulfur reduction in deep-sea sediments.</title>
        <authorList>
            <person name="Huang J."/>
            <person name="Baker B."/>
            <person name="Wang Y."/>
        </authorList>
    </citation>
    <scope>NUCLEOTIDE SEQUENCE [LARGE SCALE GENOMIC DNA]</scope>
    <source>
        <strain evidence="1">B3_LCP</strain>
    </source>
</reference>
<dbReference type="AlphaFoldDB" id="A0A532UZK5"/>